<protein>
    <submittedName>
        <fullName evidence="2">GNAT family N-acetyltransferase</fullName>
        <ecNumber evidence="2">2.3.-.-</ecNumber>
    </submittedName>
</protein>
<evidence type="ECO:0000313" key="3">
    <source>
        <dbReference type="Proteomes" id="UP001596435"/>
    </source>
</evidence>
<keyword evidence="2" id="KW-0012">Acyltransferase</keyword>
<dbReference type="EMBL" id="JBHTAJ010000093">
    <property type="protein sequence ID" value="MFC7184228.1"/>
    <property type="molecule type" value="Genomic_DNA"/>
</dbReference>
<sequence>MTDIMPLSDRSSWLPDHLRRLTAAYRANGLTEAAATAMVERGRERAEDWQAAEIVADGRRVGLVAAGVVTENGTTTGRIGILRLDPAAGGTDRDRLAARDWAEGWCAERGARQVFVALTEPDTLFDDYGVRGQNRVKPVGIAPTPAEGLTGRPMTAAEYPVWRAAQEAEYTADIIRAGALDPDQARAKSAQDFARLLPDGLASTGHAILVLENGGRTVGTGWLLHGFLPGVTFGYSLEVHPEHRGNGHGRGAMTVGELATAAAGDQALMLNVFGGNEVAMNLYTSTGYRVLEEHRSRELTG</sequence>
<dbReference type="RefSeq" id="WP_345705773.1">
    <property type="nucleotide sequence ID" value="NZ_BAABKV010000001.1"/>
</dbReference>
<evidence type="ECO:0000259" key="1">
    <source>
        <dbReference type="PROSITE" id="PS51186"/>
    </source>
</evidence>
<dbReference type="PROSITE" id="PS51186">
    <property type="entry name" value="GNAT"/>
    <property type="match status" value="1"/>
</dbReference>
<accession>A0ABW2G6S2</accession>
<comment type="caution">
    <text evidence="2">The sequence shown here is derived from an EMBL/GenBank/DDBJ whole genome shotgun (WGS) entry which is preliminary data.</text>
</comment>
<dbReference type="Pfam" id="PF00583">
    <property type="entry name" value="Acetyltransf_1"/>
    <property type="match status" value="1"/>
</dbReference>
<keyword evidence="3" id="KW-1185">Reference proteome</keyword>
<dbReference type="GO" id="GO:0016746">
    <property type="term" value="F:acyltransferase activity"/>
    <property type="evidence" value="ECO:0007669"/>
    <property type="project" value="UniProtKB-KW"/>
</dbReference>
<gene>
    <name evidence="2" type="ORF">ACFQMG_32225</name>
</gene>
<dbReference type="CDD" id="cd04301">
    <property type="entry name" value="NAT_SF"/>
    <property type="match status" value="1"/>
</dbReference>
<organism evidence="2 3">
    <name type="scientific">Kitasatospora paranensis</name>
    <dbReference type="NCBI Taxonomy" id="258053"/>
    <lineage>
        <taxon>Bacteria</taxon>
        <taxon>Bacillati</taxon>
        <taxon>Actinomycetota</taxon>
        <taxon>Actinomycetes</taxon>
        <taxon>Kitasatosporales</taxon>
        <taxon>Streptomycetaceae</taxon>
        <taxon>Kitasatospora</taxon>
    </lineage>
</organism>
<dbReference type="Gene3D" id="3.40.630.30">
    <property type="match status" value="1"/>
</dbReference>
<keyword evidence="2" id="KW-0808">Transferase</keyword>
<evidence type="ECO:0000313" key="2">
    <source>
        <dbReference type="EMBL" id="MFC7184228.1"/>
    </source>
</evidence>
<dbReference type="EC" id="2.3.-.-" evidence="2"/>
<reference evidence="3" key="1">
    <citation type="journal article" date="2019" name="Int. J. Syst. Evol. Microbiol.">
        <title>The Global Catalogue of Microorganisms (GCM) 10K type strain sequencing project: providing services to taxonomists for standard genome sequencing and annotation.</title>
        <authorList>
            <consortium name="The Broad Institute Genomics Platform"/>
            <consortium name="The Broad Institute Genome Sequencing Center for Infectious Disease"/>
            <person name="Wu L."/>
            <person name="Ma J."/>
        </authorList>
    </citation>
    <scope>NUCLEOTIDE SEQUENCE [LARGE SCALE GENOMIC DNA]</scope>
    <source>
        <strain evidence="3">CGMCC 1.12859</strain>
    </source>
</reference>
<name>A0ABW2G6S2_9ACTN</name>
<dbReference type="InterPro" id="IPR000182">
    <property type="entry name" value="GNAT_dom"/>
</dbReference>
<proteinExistence type="predicted"/>
<dbReference type="InterPro" id="IPR016181">
    <property type="entry name" value="Acyl_CoA_acyltransferase"/>
</dbReference>
<feature type="domain" description="N-acetyltransferase" evidence="1">
    <location>
        <begin position="160"/>
        <end position="301"/>
    </location>
</feature>
<dbReference type="Proteomes" id="UP001596435">
    <property type="component" value="Unassembled WGS sequence"/>
</dbReference>
<dbReference type="SUPFAM" id="SSF55729">
    <property type="entry name" value="Acyl-CoA N-acyltransferases (Nat)"/>
    <property type="match status" value="1"/>
</dbReference>